<organism evidence="8">
    <name type="scientific">Aegilops tauschii</name>
    <name type="common">Tausch's goatgrass</name>
    <name type="synonym">Aegilops squarrosa</name>
    <dbReference type="NCBI Taxonomy" id="37682"/>
    <lineage>
        <taxon>Eukaryota</taxon>
        <taxon>Viridiplantae</taxon>
        <taxon>Streptophyta</taxon>
        <taxon>Embryophyta</taxon>
        <taxon>Tracheophyta</taxon>
        <taxon>Spermatophyta</taxon>
        <taxon>Magnoliopsida</taxon>
        <taxon>Liliopsida</taxon>
        <taxon>Poales</taxon>
        <taxon>Poaceae</taxon>
        <taxon>BOP clade</taxon>
        <taxon>Pooideae</taxon>
        <taxon>Triticodae</taxon>
        <taxon>Triticeae</taxon>
        <taxon>Triticinae</taxon>
        <taxon>Aegilops</taxon>
    </lineage>
</organism>
<dbReference type="PANTHER" id="PTHR33110:SF90">
    <property type="entry name" value="F-BOX DOMAIN-CONTAINING PROTEIN"/>
    <property type="match status" value="1"/>
</dbReference>
<dbReference type="InterPro" id="IPR019378">
    <property type="entry name" value="GDP-Fuc_O-FucTrfase"/>
</dbReference>
<dbReference type="ExpressionAtlas" id="M8CA96">
    <property type="expression patterns" value="baseline"/>
</dbReference>
<comment type="similarity">
    <text evidence="1">Belongs to the glycosyltransferase GT106 family.</text>
</comment>
<accession>M8CA96</accession>
<evidence type="ECO:0000256" key="6">
    <source>
        <dbReference type="ARBA" id="ARBA00030350"/>
    </source>
</evidence>
<keyword evidence="2" id="KW-0328">Glycosyltransferase</keyword>
<evidence type="ECO:0000256" key="4">
    <source>
        <dbReference type="ARBA" id="ARBA00023253"/>
    </source>
</evidence>
<sequence>MGLCLGKSIPAPAGSPDLPPEIAGLILCRLTSHDDWLSFAALCRNWALAAQLNRALMPPGMRCINLGDGAYLSLTDGRVRRFTTPGACGVEGSRLPSAAGSCTNTSHPDMVYMDVAFHHGKIFAVGWNGDLFSHEFLAGEAVSQSRVKHAIISEPPYATYAKYHLLTSSDKQTLLMVRWSIPERIYRSRMDYHEMNLQVFATDLDRGQWLEVNDLGHQVLFVGTTGSKALAVVLGSSEQYDRRFGGGNRVFLLGDDWAWAWTRRHNANYPCRCSGCQKLVQNGIPNYCVYYMMSRKTSLLSLGEGRTFSSMTSSRVCSSQYFDRIYVCLIQLTLIEHILIASSMVSCASVTGQSFHFLGAESCISKLIEDEPWFSAAYFGLLNEFMADQFGPRIWYLTRTLHINGGLTRNLHLNNGYLVVSYNGGLNQMCAFICEMVTVAGYVNGTLIVPELNKTSFWANPRTSSILSFSIALPTVSYGGSIFDVDYSIASLRDEVCILKEMPPRLKRRVEQQRGGLEANKDEYLSVPNILQKRSLLLLSPENSAVAPLTGGDQAERAMATSGALDDLLTSRFLLLQVVGLLVLLALSWLICRLDFRGLASGGPDGSCARLFLSVV</sequence>
<dbReference type="Pfam" id="PF10250">
    <property type="entry name" value="O-FucT"/>
    <property type="match status" value="1"/>
</dbReference>
<evidence type="ECO:0000256" key="5">
    <source>
        <dbReference type="ARBA" id="ARBA00023277"/>
    </source>
</evidence>
<dbReference type="PANTHER" id="PTHR33110">
    <property type="entry name" value="F-BOX/KELCH-REPEAT PROTEIN-RELATED"/>
    <property type="match status" value="1"/>
</dbReference>
<dbReference type="Pfam" id="PF03478">
    <property type="entry name" value="Beta-prop_KIB1-4"/>
    <property type="match status" value="1"/>
</dbReference>
<dbReference type="EnsemblPlants" id="EMT23992">
    <property type="protein sequence ID" value="EMT23992"/>
    <property type="gene ID" value="F775_00477"/>
</dbReference>
<name>M8CA96_AEGTA</name>
<proteinExistence type="inferred from homology"/>
<dbReference type="InterPro" id="IPR005174">
    <property type="entry name" value="KIB1-4_b-propeller"/>
</dbReference>
<keyword evidence="5" id="KW-0119">Carbohydrate metabolism</keyword>
<evidence type="ECO:0000313" key="8">
    <source>
        <dbReference type="EnsemblPlants" id="EMT23992"/>
    </source>
</evidence>
<evidence type="ECO:0000256" key="3">
    <source>
        <dbReference type="ARBA" id="ARBA00022679"/>
    </source>
</evidence>
<evidence type="ECO:0000256" key="2">
    <source>
        <dbReference type="ARBA" id="ARBA00022676"/>
    </source>
</evidence>
<feature type="domain" description="KIB1-4 beta-propeller" evidence="7">
    <location>
        <begin position="103"/>
        <end position="232"/>
    </location>
</feature>
<dbReference type="AlphaFoldDB" id="M8CA96"/>
<keyword evidence="4" id="KW-0294">Fucose metabolism</keyword>
<evidence type="ECO:0000259" key="7">
    <source>
        <dbReference type="Pfam" id="PF03478"/>
    </source>
</evidence>
<protein>
    <recommendedName>
        <fullName evidence="6">O-fucosyltransferase family protein</fullName>
    </recommendedName>
</protein>
<dbReference type="GO" id="GO:0006004">
    <property type="term" value="P:fucose metabolic process"/>
    <property type="evidence" value="ECO:0007669"/>
    <property type="project" value="UniProtKB-KW"/>
</dbReference>
<dbReference type="GO" id="GO:0016757">
    <property type="term" value="F:glycosyltransferase activity"/>
    <property type="evidence" value="ECO:0007669"/>
    <property type="project" value="UniProtKB-KW"/>
</dbReference>
<reference evidence="8" key="1">
    <citation type="submission" date="2015-06" db="UniProtKB">
        <authorList>
            <consortium name="EnsemblPlants"/>
        </authorList>
    </citation>
    <scope>IDENTIFICATION</scope>
</reference>
<keyword evidence="3" id="KW-0808">Transferase</keyword>
<evidence type="ECO:0000256" key="1">
    <source>
        <dbReference type="ARBA" id="ARBA00007737"/>
    </source>
</evidence>